<feature type="region of interest" description="Disordered" evidence="1">
    <location>
        <begin position="183"/>
        <end position="467"/>
    </location>
</feature>
<feature type="compositionally biased region" description="Low complexity" evidence="1">
    <location>
        <begin position="259"/>
        <end position="268"/>
    </location>
</feature>
<sequence>MKMMNLLVHLTAVSTATRLNPSPRRRSTLVAPVKSGFEFSAPDRCGRRPGDTVRPWKPYEISIVFKCLVEEQPINASGTQFLEYVEQRLPGRTTGAIQTFISKQLRRHVPRLLAELCRNDFSLSAPGARVCLGEFLEDFHPQLTGRLLSWDKDEYAGSQRWSAKRRLHPYLFDRSEPAEYPPLDIRRRTFSSASQRARRSPSPSPSTSTAGRHLLGSPAPSTSASRQRRSSPSATSSTDRHRQDSPPPSTSARRKRRSSPSSTPSAARHGQSSPPPSASARRPRRSSPSSASSAARHGQSSPPPSTSARRPRRTSPSVTSSAARHGRSSPPPPTSARRRRRSSAEGSPTLSPSARRRRRSSPSPTASAAHRRQRSTSSSSAASASSKTSQRPQFNLSMSPIVPQQEDAAREDSSEASSSDDEMVAVEGEGDLSESLASTGGKPSRGRRGLRDSRPGHGRDGEQRTIT</sequence>
<organism evidence="4 6">
    <name type="scientific">Frankliniella fusca</name>
    <dbReference type="NCBI Taxonomy" id="407009"/>
    <lineage>
        <taxon>Eukaryota</taxon>
        <taxon>Metazoa</taxon>
        <taxon>Ecdysozoa</taxon>
        <taxon>Arthropoda</taxon>
        <taxon>Hexapoda</taxon>
        <taxon>Insecta</taxon>
        <taxon>Pterygota</taxon>
        <taxon>Neoptera</taxon>
        <taxon>Paraneoptera</taxon>
        <taxon>Thysanoptera</taxon>
        <taxon>Terebrantia</taxon>
        <taxon>Thripoidea</taxon>
        <taxon>Thripidae</taxon>
        <taxon>Frankliniella</taxon>
    </lineage>
</organism>
<dbReference type="EMBL" id="JAHWGI010000797">
    <property type="protein sequence ID" value="KAK3917858.1"/>
    <property type="molecule type" value="Genomic_DNA"/>
</dbReference>
<dbReference type="Proteomes" id="UP001219518">
    <property type="component" value="Unassembled WGS sequence"/>
</dbReference>
<feature type="compositionally biased region" description="Low complexity" evidence="1">
    <location>
        <begin position="217"/>
        <end position="237"/>
    </location>
</feature>
<feature type="chain" id="PRO_5042442847" evidence="2">
    <location>
        <begin position="17"/>
        <end position="467"/>
    </location>
</feature>
<dbReference type="EMBL" id="JAHWGI010000928">
    <property type="protein sequence ID" value="KAK3918275.1"/>
    <property type="molecule type" value="Genomic_DNA"/>
</dbReference>
<dbReference type="EMBL" id="JAHWGI010000252">
    <property type="protein sequence ID" value="KAK3911211.1"/>
    <property type="molecule type" value="Genomic_DNA"/>
</dbReference>
<gene>
    <name evidence="3" type="ORF">KUF71_021020</name>
    <name evidence="4" type="ORF">KUF71_026248</name>
    <name evidence="5" type="ORF">KUF71_026350</name>
</gene>
<feature type="compositionally biased region" description="Low complexity" evidence="1">
    <location>
        <begin position="314"/>
        <end position="323"/>
    </location>
</feature>
<feature type="compositionally biased region" description="Low complexity" evidence="1">
    <location>
        <begin position="286"/>
        <end position="296"/>
    </location>
</feature>
<reference evidence="4" key="1">
    <citation type="submission" date="2021-07" db="EMBL/GenBank/DDBJ databases">
        <authorList>
            <person name="Catto M.A."/>
            <person name="Jacobson A."/>
            <person name="Kennedy G."/>
            <person name="Labadie P."/>
            <person name="Hunt B.G."/>
            <person name="Srinivasan R."/>
        </authorList>
    </citation>
    <scope>NUCLEOTIDE SEQUENCE</scope>
    <source>
        <strain evidence="4">PL_HMW_Pooled</strain>
        <tissue evidence="4">Head</tissue>
    </source>
</reference>
<keyword evidence="6" id="KW-1185">Reference proteome</keyword>
<protein>
    <submittedName>
        <fullName evidence="4">Cell surface glycoprotein 1</fullName>
    </submittedName>
</protein>
<comment type="caution">
    <text evidence="4">The sequence shown here is derived from an EMBL/GenBank/DDBJ whole genome shotgun (WGS) entry which is preliminary data.</text>
</comment>
<evidence type="ECO:0000256" key="2">
    <source>
        <dbReference type="SAM" id="SignalP"/>
    </source>
</evidence>
<evidence type="ECO:0000256" key="1">
    <source>
        <dbReference type="SAM" id="MobiDB-lite"/>
    </source>
</evidence>
<evidence type="ECO:0000313" key="4">
    <source>
        <dbReference type="EMBL" id="KAK3917858.1"/>
    </source>
</evidence>
<evidence type="ECO:0000313" key="3">
    <source>
        <dbReference type="EMBL" id="KAK3911211.1"/>
    </source>
</evidence>
<feature type="compositionally biased region" description="Basic and acidic residues" evidence="1">
    <location>
        <begin position="449"/>
        <end position="467"/>
    </location>
</feature>
<feature type="compositionally biased region" description="Acidic residues" evidence="1">
    <location>
        <begin position="418"/>
        <end position="432"/>
    </location>
</feature>
<proteinExistence type="predicted"/>
<feature type="signal peptide" evidence="2">
    <location>
        <begin position="1"/>
        <end position="16"/>
    </location>
</feature>
<dbReference type="AlphaFoldDB" id="A0AAE1HBA6"/>
<keyword evidence="2" id="KW-0732">Signal</keyword>
<name>A0AAE1HBA6_9NEOP</name>
<evidence type="ECO:0000313" key="6">
    <source>
        <dbReference type="Proteomes" id="UP001219518"/>
    </source>
</evidence>
<feature type="compositionally biased region" description="Low complexity" evidence="1">
    <location>
        <begin position="375"/>
        <end position="389"/>
    </location>
</feature>
<feature type="compositionally biased region" description="Low complexity" evidence="1">
    <location>
        <begin position="344"/>
        <end position="353"/>
    </location>
</feature>
<accession>A0AAE1HBA6</accession>
<reference evidence="4" key="2">
    <citation type="journal article" date="2023" name="BMC Genomics">
        <title>Pest status, molecular evolution, and epigenetic factors derived from the genome assembly of Frankliniella fusca, a thysanopteran phytovirus vector.</title>
        <authorList>
            <person name="Catto M.A."/>
            <person name="Labadie P.E."/>
            <person name="Jacobson A.L."/>
            <person name="Kennedy G.G."/>
            <person name="Srinivasan R."/>
            <person name="Hunt B.G."/>
        </authorList>
    </citation>
    <scope>NUCLEOTIDE SEQUENCE</scope>
    <source>
        <strain evidence="4">PL_HMW_Pooled</strain>
    </source>
</reference>
<evidence type="ECO:0000313" key="5">
    <source>
        <dbReference type="EMBL" id="KAK3918275.1"/>
    </source>
</evidence>